<reference evidence="2" key="1">
    <citation type="submission" date="2025-08" db="UniProtKB">
        <authorList>
            <consortium name="Ensembl"/>
        </authorList>
    </citation>
    <scope>IDENTIFICATION</scope>
</reference>
<dbReference type="AlphaFoldDB" id="A0A8C9M8Q1"/>
<feature type="region of interest" description="Disordered" evidence="1">
    <location>
        <begin position="30"/>
        <end position="62"/>
    </location>
</feature>
<dbReference type="Ensembl" id="ENSPTIT00000018436.1">
    <property type="protein sequence ID" value="ENSPTIP00000014338.1"/>
    <property type="gene ID" value="ENSPTIG00000013801.1"/>
</dbReference>
<name>A0A8C9M8Q1_PANTA</name>
<sequence>VMWLMGAARYCSEEPLPGCDVGKLQQPNVSGLSRSLARSNGSRGERSARTGSERIPKFVWSR</sequence>
<dbReference type="Proteomes" id="UP000675900">
    <property type="component" value="Unassembled WGS sequence"/>
</dbReference>
<keyword evidence="3" id="KW-1185">Reference proteome</keyword>
<evidence type="ECO:0000313" key="2">
    <source>
        <dbReference type="Ensembl" id="ENSPTIP00000014338.1"/>
    </source>
</evidence>
<evidence type="ECO:0000256" key="1">
    <source>
        <dbReference type="SAM" id="MobiDB-lite"/>
    </source>
</evidence>
<feature type="compositionally biased region" description="Polar residues" evidence="1">
    <location>
        <begin position="30"/>
        <end position="42"/>
    </location>
</feature>
<evidence type="ECO:0000313" key="3">
    <source>
        <dbReference type="Proteomes" id="UP000675900"/>
    </source>
</evidence>
<accession>A0A8C9M8Q1</accession>
<organism evidence="2 3">
    <name type="scientific">Panthera tigris altaica</name>
    <name type="common">Siberian tiger</name>
    <dbReference type="NCBI Taxonomy" id="74533"/>
    <lineage>
        <taxon>Eukaryota</taxon>
        <taxon>Metazoa</taxon>
        <taxon>Chordata</taxon>
        <taxon>Craniata</taxon>
        <taxon>Vertebrata</taxon>
        <taxon>Euteleostomi</taxon>
        <taxon>Mammalia</taxon>
        <taxon>Eutheria</taxon>
        <taxon>Laurasiatheria</taxon>
        <taxon>Carnivora</taxon>
        <taxon>Feliformia</taxon>
        <taxon>Felidae</taxon>
        <taxon>Pantherinae</taxon>
        <taxon>Panthera</taxon>
    </lineage>
</organism>
<reference evidence="2" key="2">
    <citation type="submission" date="2025-09" db="UniProtKB">
        <authorList>
            <consortium name="Ensembl"/>
        </authorList>
    </citation>
    <scope>IDENTIFICATION</scope>
</reference>
<proteinExistence type="predicted"/>
<feature type="compositionally biased region" description="Basic and acidic residues" evidence="1">
    <location>
        <begin position="43"/>
        <end position="56"/>
    </location>
</feature>
<dbReference type="GeneTree" id="ENSGT00910000148209"/>
<protein>
    <submittedName>
        <fullName evidence="2">Uncharacterized protein</fullName>
    </submittedName>
</protein>